<dbReference type="SUPFAM" id="SSF56529">
    <property type="entry name" value="FAH"/>
    <property type="match status" value="1"/>
</dbReference>
<accession>A0A1M7F0B3</accession>
<dbReference type="EMBL" id="FNTI01000001">
    <property type="protein sequence ID" value="SEE01535.1"/>
    <property type="molecule type" value="Genomic_DNA"/>
</dbReference>
<gene>
    <name evidence="2" type="ORF">SAMN05444171_5976</name>
</gene>
<dbReference type="InterPro" id="IPR012690">
    <property type="entry name" value="HpcG"/>
</dbReference>
<dbReference type="GO" id="GO:0008684">
    <property type="term" value="F:2-oxopent-4-enoate hydratase activity"/>
    <property type="evidence" value="ECO:0007669"/>
    <property type="project" value="TreeGrafter"/>
</dbReference>
<dbReference type="GO" id="GO:0005737">
    <property type="term" value="C:cytoplasm"/>
    <property type="evidence" value="ECO:0007669"/>
    <property type="project" value="TreeGrafter"/>
</dbReference>
<dbReference type="NCBIfam" id="TIGR02312">
    <property type="entry name" value="HpaH"/>
    <property type="match status" value="1"/>
</dbReference>
<sequence>MLIKFQHPFLPNARRTHMALSRDEIRSAAERLDNAEKTRQQIRQISLEHPGITIEDSYAIQKAWVDMKIAQGRTVKGHKIGLTSKAMQSALNIDEPDSGILLDDMFFADGGLVPTERFIATRVEAELAFVMKSRLSGPGCTMFDVLNAADFVVPALEILDTRVERVDPQTKATRKIFDTIADNAANAGIVLGGRPIRPMDADLRWIGALCYRNGQLEETGLAAGVLNHPATAVAWLANKIAPNGLALEAGQVVLAGSFIRPIETRKGDTIQADYGAYGSVSCYFA</sequence>
<keyword evidence="1" id="KW-0175">Coiled coil</keyword>
<evidence type="ECO:0000256" key="1">
    <source>
        <dbReference type="SAM" id="Coils"/>
    </source>
</evidence>
<evidence type="ECO:0000313" key="3">
    <source>
        <dbReference type="Proteomes" id="UP000183208"/>
    </source>
</evidence>
<organism evidence="2 3">
    <name type="scientific">Bradyrhizobium lablabi</name>
    <dbReference type="NCBI Taxonomy" id="722472"/>
    <lineage>
        <taxon>Bacteria</taxon>
        <taxon>Pseudomonadati</taxon>
        <taxon>Pseudomonadota</taxon>
        <taxon>Alphaproteobacteria</taxon>
        <taxon>Hyphomicrobiales</taxon>
        <taxon>Nitrobacteraceae</taxon>
        <taxon>Bradyrhizobium</taxon>
    </lineage>
</organism>
<dbReference type="FunFam" id="3.90.850.10:FF:000001">
    <property type="entry name" value="2-oxo-hepta-3-ene-1,7-dioic acid hydratase"/>
    <property type="match status" value="1"/>
</dbReference>
<protein>
    <submittedName>
        <fullName evidence="2">2-oxohept-3-enedioate hydratase</fullName>
    </submittedName>
</protein>
<dbReference type="Proteomes" id="UP000183208">
    <property type="component" value="Unassembled WGS sequence"/>
</dbReference>
<dbReference type="Gene3D" id="3.90.850.10">
    <property type="entry name" value="Fumarylacetoacetase-like, C-terminal domain"/>
    <property type="match status" value="1"/>
</dbReference>
<reference evidence="2 3" key="1">
    <citation type="submission" date="2016-10" db="EMBL/GenBank/DDBJ databases">
        <authorList>
            <person name="de Groot N.N."/>
        </authorList>
    </citation>
    <scope>NUCLEOTIDE SEQUENCE [LARGE SCALE GENOMIC DNA]</scope>
    <source>
        <strain evidence="2 3">GAS522</strain>
    </source>
</reference>
<dbReference type="AlphaFoldDB" id="A0A1M7F0B3"/>
<dbReference type="GO" id="GO:0018817">
    <property type="term" value="F:2-oxo-hept-3-ene-1,7-dioate hydratase activity"/>
    <property type="evidence" value="ECO:0007669"/>
    <property type="project" value="InterPro"/>
</dbReference>
<dbReference type="PANTHER" id="PTHR30143:SF0">
    <property type="entry name" value="2-KETO-4-PENTENOATE HYDRATASE"/>
    <property type="match status" value="1"/>
</dbReference>
<dbReference type="PANTHER" id="PTHR30143">
    <property type="entry name" value="ACID HYDRATASE"/>
    <property type="match status" value="1"/>
</dbReference>
<dbReference type="InterPro" id="IPR036663">
    <property type="entry name" value="Fumarylacetoacetase_C_sf"/>
</dbReference>
<feature type="coiled-coil region" evidence="1">
    <location>
        <begin position="18"/>
        <end position="45"/>
    </location>
</feature>
<proteinExistence type="predicted"/>
<dbReference type="InterPro" id="IPR050772">
    <property type="entry name" value="Hydratase-Decarb/MhpD_sf"/>
</dbReference>
<name>A0A1M7F0B3_9BRAD</name>
<evidence type="ECO:0000313" key="2">
    <source>
        <dbReference type="EMBL" id="SEE01535.1"/>
    </source>
</evidence>